<organism evidence="1 2">
    <name type="scientific">Quercus suber</name>
    <name type="common">Cork oak</name>
    <dbReference type="NCBI Taxonomy" id="58331"/>
    <lineage>
        <taxon>Eukaryota</taxon>
        <taxon>Viridiplantae</taxon>
        <taxon>Streptophyta</taxon>
        <taxon>Embryophyta</taxon>
        <taxon>Tracheophyta</taxon>
        <taxon>Spermatophyta</taxon>
        <taxon>Magnoliopsida</taxon>
        <taxon>eudicotyledons</taxon>
        <taxon>Gunneridae</taxon>
        <taxon>Pentapetalae</taxon>
        <taxon>rosids</taxon>
        <taxon>fabids</taxon>
        <taxon>Fagales</taxon>
        <taxon>Fagaceae</taxon>
        <taxon>Quercus</taxon>
    </lineage>
</organism>
<dbReference type="Pfam" id="PF00071">
    <property type="entry name" value="Ras"/>
    <property type="match status" value="1"/>
</dbReference>
<dbReference type="Gene3D" id="3.40.50.300">
    <property type="entry name" value="P-loop containing nucleotide triphosphate hydrolases"/>
    <property type="match status" value="1"/>
</dbReference>
<dbReference type="GO" id="GO:0003924">
    <property type="term" value="F:GTPase activity"/>
    <property type="evidence" value="ECO:0007669"/>
    <property type="project" value="InterPro"/>
</dbReference>
<dbReference type="EMBL" id="PKMF04000177">
    <property type="protein sequence ID" value="KAK7844968.1"/>
    <property type="molecule type" value="Genomic_DNA"/>
</dbReference>
<gene>
    <name evidence="1" type="primary">RAB11C_0</name>
    <name evidence="1" type="ORF">CFP56_010155</name>
</gene>
<keyword evidence="2" id="KW-1185">Reference proteome</keyword>
<dbReference type="InterPro" id="IPR027417">
    <property type="entry name" value="P-loop_NTPase"/>
</dbReference>
<sequence>MPKSVSPSLGSLVHGKMVSIIGQRDRWRRDRESVMAHRVDHEYDYLFKIMLIDNSGVGKSNILSRFMRNEFCLEFKSIIFEEISGTQANYIAISTIQFAF</sequence>
<dbReference type="AlphaFoldDB" id="A0AAW0KZH0"/>
<dbReference type="Proteomes" id="UP000237347">
    <property type="component" value="Unassembled WGS sequence"/>
</dbReference>
<reference evidence="1 2" key="1">
    <citation type="journal article" date="2018" name="Sci. Data">
        <title>The draft genome sequence of cork oak.</title>
        <authorList>
            <person name="Ramos A.M."/>
            <person name="Usie A."/>
            <person name="Barbosa P."/>
            <person name="Barros P.M."/>
            <person name="Capote T."/>
            <person name="Chaves I."/>
            <person name="Simoes F."/>
            <person name="Abreu I."/>
            <person name="Carrasquinho I."/>
            <person name="Faro C."/>
            <person name="Guimaraes J.B."/>
            <person name="Mendonca D."/>
            <person name="Nobrega F."/>
            <person name="Rodrigues L."/>
            <person name="Saibo N.J.M."/>
            <person name="Varela M.C."/>
            <person name="Egas C."/>
            <person name="Matos J."/>
            <person name="Miguel C.M."/>
            <person name="Oliveira M.M."/>
            <person name="Ricardo C.P."/>
            <person name="Goncalves S."/>
        </authorList>
    </citation>
    <scope>NUCLEOTIDE SEQUENCE [LARGE SCALE GENOMIC DNA]</scope>
    <source>
        <strain evidence="2">cv. HL8</strain>
    </source>
</reference>
<evidence type="ECO:0000313" key="1">
    <source>
        <dbReference type="EMBL" id="KAK7844968.1"/>
    </source>
</evidence>
<dbReference type="GO" id="GO:0005525">
    <property type="term" value="F:GTP binding"/>
    <property type="evidence" value="ECO:0007669"/>
    <property type="project" value="InterPro"/>
</dbReference>
<comment type="caution">
    <text evidence="1">The sequence shown here is derived from an EMBL/GenBank/DDBJ whole genome shotgun (WGS) entry which is preliminary data.</text>
</comment>
<name>A0AAW0KZH0_QUESU</name>
<accession>A0AAW0KZH0</accession>
<protein>
    <submittedName>
        <fullName evidence="1">Ras-related protein rab11c</fullName>
    </submittedName>
</protein>
<proteinExistence type="predicted"/>
<dbReference type="InterPro" id="IPR001806">
    <property type="entry name" value="Small_GTPase"/>
</dbReference>
<evidence type="ECO:0000313" key="2">
    <source>
        <dbReference type="Proteomes" id="UP000237347"/>
    </source>
</evidence>
<dbReference type="SUPFAM" id="SSF52540">
    <property type="entry name" value="P-loop containing nucleoside triphosphate hydrolases"/>
    <property type="match status" value="1"/>
</dbReference>